<reference evidence="7 8" key="1">
    <citation type="journal article" date="1992" name="Int. J. Syst. Bacteriol.">
        <title>Sphingobacterium antarcticus sp. nov. a Psychrotrophic Bacterium from the Soils of Schirmacher Oasis, Antarctica.</title>
        <authorList>
            <person name="Shivaji S."/>
            <person name="Ray M.K."/>
            <person name="Rao N.S."/>
            <person name="Saiserr L."/>
            <person name="Jagannadham M.V."/>
            <person name="Kumar G.S."/>
            <person name="Reddy G."/>
            <person name="Bhargava P.M."/>
        </authorList>
    </citation>
    <scope>NUCLEOTIDE SEQUENCE [LARGE SCALE GENOMIC DNA]</scope>
    <source>
        <strain evidence="7 8">4BY</strain>
    </source>
</reference>
<feature type="domain" description="Translocation and assembly module TamB C-terminal" evidence="6">
    <location>
        <begin position="998"/>
        <end position="1426"/>
    </location>
</feature>
<dbReference type="eggNOG" id="COG2911">
    <property type="taxonomic scope" value="Bacteria"/>
</dbReference>
<evidence type="ECO:0000259" key="6">
    <source>
        <dbReference type="Pfam" id="PF04357"/>
    </source>
</evidence>
<dbReference type="GO" id="GO:0005886">
    <property type="term" value="C:plasma membrane"/>
    <property type="evidence" value="ECO:0007669"/>
    <property type="project" value="InterPro"/>
</dbReference>
<comment type="subcellular location">
    <subcellularLocation>
        <location evidence="1">Membrane</location>
        <topology evidence="1">Single-pass membrane protein</topology>
    </subcellularLocation>
</comment>
<comment type="caution">
    <text evidence="7">The sequence shown here is derived from an EMBL/GenBank/DDBJ whole genome shotgun (WGS) entry which is preliminary data.</text>
</comment>
<proteinExistence type="predicted"/>
<evidence type="ECO:0000256" key="2">
    <source>
        <dbReference type="ARBA" id="ARBA00022692"/>
    </source>
</evidence>
<gene>
    <name evidence="7" type="ORF">N180_15260</name>
</gene>
<feature type="compositionally biased region" description="Basic and acidic residues" evidence="5">
    <location>
        <begin position="1466"/>
        <end position="1477"/>
    </location>
</feature>
<name>A0A081PLQ9_9SPHI</name>
<keyword evidence="3" id="KW-1133">Transmembrane helix</keyword>
<feature type="domain" description="Translocation and assembly module TamB C-terminal" evidence="6">
    <location>
        <begin position="895"/>
        <end position="981"/>
    </location>
</feature>
<dbReference type="EMBL" id="JNFF01000009">
    <property type="protein sequence ID" value="KEQ31632.1"/>
    <property type="molecule type" value="Genomic_DNA"/>
</dbReference>
<evidence type="ECO:0000313" key="8">
    <source>
        <dbReference type="Proteomes" id="UP000028007"/>
    </source>
</evidence>
<feature type="compositionally biased region" description="Basic and acidic residues" evidence="5">
    <location>
        <begin position="1445"/>
        <end position="1457"/>
    </location>
</feature>
<keyword evidence="8" id="KW-1185">Reference proteome</keyword>
<evidence type="ECO:0000256" key="4">
    <source>
        <dbReference type="ARBA" id="ARBA00023136"/>
    </source>
</evidence>
<organism evidence="7 8">
    <name type="scientific">Pedobacter antarcticus 4BY</name>
    <dbReference type="NCBI Taxonomy" id="1358423"/>
    <lineage>
        <taxon>Bacteria</taxon>
        <taxon>Pseudomonadati</taxon>
        <taxon>Bacteroidota</taxon>
        <taxon>Sphingobacteriia</taxon>
        <taxon>Sphingobacteriales</taxon>
        <taxon>Sphingobacteriaceae</taxon>
        <taxon>Pedobacter</taxon>
    </lineage>
</organism>
<feature type="region of interest" description="Disordered" evidence="5">
    <location>
        <begin position="1441"/>
        <end position="1477"/>
    </location>
</feature>
<accession>A0A081PLQ9</accession>
<evidence type="ECO:0000313" key="7">
    <source>
        <dbReference type="EMBL" id="KEQ31632.1"/>
    </source>
</evidence>
<dbReference type="Proteomes" id="UP000028007">
    <property type="component" value="Unassembled WGS sequence"/>
</dbReference>
<evidence type="ECO:0000256" key="3">
    <source>
        <dbReference type="ARBA" id="ARBA00022989"/>
    </source>
</evidence>
<evidence type="ECO:0000256" key="1">
    <source>
        <dbReference type="ARBA" id="ARBA00004167"/>
    </source>
</evidence>
<keyword evidence="2" id="KW-0812">Transmembrane</keyword>
<protein>
    <recommendedName>
        <fullName evidence="6">Translocation and assembly module TamB C-terminal domain-containing protein</fullName>
    </recommendedName>
</protein>
<dbReference type="GO" id="GO:0009306">
    <property type="term" value="P:protein secretion"/>
    <property type="evidence" value="ECO:0007669"/>
    <property type="project" value="InterPro"/>
</dbReference>
<keyword evidence="4" id="KW-0472">Membrane</keyword>
<evidence type="ECO:0000256" key="5">
    <source>
        <dbReference type="SAM" id="MobiDB-lite"/>
    </source>
</evidence>
<sequence>MLAVVLFSLQFRPVQTFVAKKAAAYLSKELQTTISLKSIYVKPFTSLVLEELVVLDLQKDTLLHTQKFIVNLNQLSFDKRIIDINTVQLNDGLFFLKSYKGKDSGTNLDFIINYFDSGSPTDTTKKKKPYDLTFNRVILNNLSLKYKDYNVDSVVNGVNFDDVELRNMNGIFEELNTKDHLFQANIKNLTFKEKSGFFLKNLTAETTVDTNRIELKKLRLITNNSNLSDYYEMRFSKFADFNDYIRKVRMKASFKNSHLDARDVAYFTPALGQMKLALDINGQITGLVNNLKAKKLAVKAGKATYIQGDFNIKGLPLLKETFMEFKVDMASSNKKDLDEVVKQVTGNRKNVIPVIMEKFGDIYFKGNFTGFQNDFIAFGEFKTKLGRVVSDVNMKINKDGVPSYTGNVKTFDFGIGSLLNEETLGKISASVYIKGRGTEIDDLTEKINGDISYIDFNGYRYSNVKIDGTFDKKYFDGTLNIRDKNVFLDFDGGVNLNPKLPEFNFKAQIKKAKLKALNLMQDSLMVDANLSTNFSGTNLNNIQGTLLVQAIELNNVKGIYHIDSLQLQAQGIGADRTLKISSDVVDASIRGQYDLNTLPSYYKALAKTYIPSLQVDIVRSGKQAFQFNLDVKRFEPVAELLVPGLSIEGQAQLFGNFDSEKNIATLNGFVKKLTYKGVVANNIIIDENTTTNALQTIITSDRVDLNDSLFIKNVNISNILRNDSLSLNVKLSNAEDDNQLDLNGLVEFGKDTTAKISILPSLLKINNEDWAIQEKVRINFQQGKTRISNFDLTNGRQMLTIDGIISEDQLDELIVGFKDFSLTTINPFLKSQGISLGGRLNGETKIYGILKAPQIGDNIKIDSLLFNETLIGTLTDTSSYNQFTNMANIYTRINTNGKETFKIDGDLDLKEKKLDLTVKMDDSELAILTPFVSELVSNLKGRISADIEVKGDFSAPEIGGDLKLDQAELMVNYLKTTYIISDEVKVRNSIIQINNLNLKDTGGNIATANGTVDLNKISTPTLDISIKAKNFMALNTTAKDSELYYGQAFATGTFVFRGPTNKMFIGIDAKTEKGTVFNLPLNSSETVSSKDFITFISKDTTETGKNAASFDGLTMSFKLQVDPSSTANIFTNLGNLSGKGNADLNLEINSLGDFEMSGDYIIESGSFDFTAQEIINKKFNIRQGGTIRWTGNPTQAQIQLKAIYELRAGLKDLYLAANRSKSANEVDTRVPVEVEMGLSGLLLKPDIKLDIFFPSNPVVKEELQAYFNDANNLNMQAFSLIIRRSFAPGNGNEDLGRQVTSGVTSTATELLFNQFNNVLSSLNLDFVDINIRSLSEASASFKFFNDRIVVNAGVVDRRSTNDLSPIGFNSANVGGEVEILALIRKDGTLIGKLANKPPTQQSIFSNAGITQNVNVTSLGLIYNQQFDNFREFLQRLSGKIRREQKRKEQNNQQDRKMNQSVNKEAIINEEKRLQQQK</sequence>
<dbReference type="InterPro" id="IPR007452">
    <property type="entry name" value="TamB_C"/>
</dbReference>
<dbReference type="Pfam" id="PF04357">
    <property type="entry name" value="TamB"/>
    <property type="match status" value="2"/>
</dbReference>